<dbReference type="PANTHER" id="PTHR14187">
    <property type="entry name" value="ALPHA KINASE/ELONGATION FACTOR 2 KINASE"/>
    <property type="match status" value="1"/>
</dbReference>
<dbReference type="InterPro" id="IPR043129">
    <property type="entry name" value="ATPase_NBD"/>
</dbReference>
<dbReference type="Proteomes" id="UP000789572">
    <property type="component" value="Unassembled WGS sequence"/>
</dbReference>
<organism evidence="1 2">
    <name type="scientific">Paraglomus occultum</name>
    <dbReference type="NCBI Taxonomy" id="144539"/>
    <lineage>
        <taxon>Eukaryota</taxon>
        <taxon>Fungi</taxon>
        <taxon>Fungi incertae sedis</taxon>
        <taxon>Mucoromycota</taxon>
        <taxon>Glomeromycotina</taxon>
        <taxon>Glomeromycetes</taxon>
        <taxon>Paraglomerales</taxon>
        <taxon>Paraglomeraceae</taxon>
        <taxon>Paraglomus</taxon>
    </lineage>
</organism>
<accession>A0A9N9BRS5</accession>
<dbReference type="EMBL" id="CAJVPJ010001100">
    <property type="protein sequence ID" value="CAG8575473.1"/>
    <property type="molecule type" value="Genomic_DNA"/>
</dbReference>
<protein>
    <submittedName>
        <fullName evidence="1">2533_t:CDS:1</fullName>
    </submittedName>
</protein>
<dbReference type="SUPFAM" id="SSF53067">
    <property type="entry name" value="Actin-like ATPase domain"/>
    <property type="match status" value="2"/>
</dbReference>
<reference evidence="1" key="1">
    <citation type="submission" date="2021-06" db="EMBL/GenBank/DDBJ databases">
        <authorList>
            <person name="Kallberg Y."/>
            <person name="Tangrot J."/>
            <person name="Rosling A."/>
        </authorList>
    </citation>
    <scope>NUCLEOTIDE SEQUENCE</scope>
    <source>
        <strain evidence="1">IA702</strain>
    </source>
</reference>
<dbReference type="PANTHER" id="PTHR14187:SF5">
    <property type="entry name" value="HEAT SHOCK 70 KDA PROTEIN 12A"/>
    <property type="match status" value="1"/>
</dbReference>
<proteinExistence type="predicted"/>
<sequence>MFDVSNFRVVVGIDFGTIYSGYAFANKTDPDEIISQDTWPDQKGTLRTPTVLQYDNHWNVFKWGYPALTEYETLKKKKISARNETQTVEMFKLHLIDTLGHQKPPLPKGLTCWKAITDYLKALNQSIKKTLLIKWPELHYHSQVLKIMTIPAELDGNTLCMMRKCAYEAEIINTLDSKDLVFATEPEATAIYCVRSLNLKPGSAFLVVDCDLDTVDLTLRTFLATRKLSKVTDRTGDFCGSTFVDREFIKYIASVVGESAMRIFKEKHKVAFQYMIKQFCDRVKFVFDGDREKFETTNFEFDVGRFCPELMQYVQGDKKKRMKEEDWIIELDYETVKSCFDPVVNRILQLIETQLGRSRLATSAIFLVGELSESIYLLQRVRRKFSSKVDTIAVPPFPLAAVARGAVYYGLDISFEVAAGPSLARPSFEATAGPSLADPSLGVNAVTTRVVKRYGIKFKSEWKPGDPLSRRTADGHIYVFKTIAQREIMISDDSEFTYELIPSSNQTQVEVDFYTTCRDDVRYCDELGVVSLGQLLI</sequence>
<keyword evidence="2" id="KW-1185">Reference proteome</keyword>
<feature type="non-terminal residue" evidence="1">
    <location>
        <position position="537"/>
    </location>
</feature>
<dbReference type="OrthoDB" id="2963168at2759"/>
<gene>
    <name evidence="1" type="ORF">POCULU_LOCUS6213</name>
</gene>
<evidence type="ECO:0000313" key="2">
    <source>
        <dbReference type="Proteomes" id="UP000789572"/>
    </source>
</evidence>
<evidence type="ECO:0000313" key="1">
    <source>
        <dbReference type="EMBL" id="CAG8575473.1"/>
    </source>
</evidence>
<dbReference type="Gene3D" id="3.30.420.40">
    <property type="match status" value="1"/>
</dbReference>
<name>A0A9N9BRS5_9GLOM</name>
<dbReference type="CDD" id="cd10229">
    <property type="entry name" value="ASKHA_NBD_HSP70_HSPA12"/>
    <property type="match status" value="1"/>
</dbReference>
<dbReference type="AlphaFoldDB" id="A0A9N9BRS5"/>
<comment type="caution">
    <text evidence="1">The sequence shown here is derived from an EMBL/GenBank/DDBJ whole genome shotgun (WGS) entry which is preliminary data.</text>
</comment>